<dbReference type="EMBL" id="JABSTQ010010982">
    <property type="protein sequence ID" value="KAG0416173.1"/>
    <property type="molecule type" value="Genomic_DNA"/>
</dbReference>
<name>A0AC60P9K4_IXOPE</name>
<protein>
    <submittedName>
        <fullName evidence="1">Uncharacterized protein</fullName>
    </submittedName>
</protein>
<organism evidence="1 2">
    <name type="scientific">Ixodes persulcatus</name>
    <name type="common">Taiga tick</name>
    <dbReference type="NCBI Taxonomy" id="34615"/>
    <lineage>
        <taxon>Eukaryota</taxon>
        <taxon>Metazoa</taxon>
        <taxon>Ecdysozoa</taxon>
        <taxon>Arthropoda</taxon>
        <taxon>Chelicerata</taxon>
        <taxon>Arachnida</taxon>
        <taxon>Acari</taxon>
        <taxon>Parasitiformes</taxon>
        <taxon>Ixodida</taxon>
        <taxon>Ixodoidea</taxon>
        <taxon>Ixodidae</taxon>
        <taxon>Ixodinae</taxon>
        <taxon>Ixodes</taxon>
    </lineage>
</organism>
<evidence type="ECO:0000313" key="1">
    <source>
        <dbReference type="EMBL" id="KAG0416173.1"/>
    </source>
</evidence>
<sequence length="710" mass="80974">MGVATRYGNLAVLTEPSRDIYLRETKALILAALIAPPQTIILCDNEAVVAASKRSSRRQRTWIALQARASYYQRHPGVVASTLLHDDIGAHTRDIRDIIRDVVREELRKPLPAAERPASLSVAEIVRDEVQRVLQPEPPVDVPAPEEPTLSYAAIARRPPPVARQYQASSRRDHPTSQNPRRQEQVQHVRPERPSPRKTDVWRTADRRPLCFHCGEADHVYRRCPYRQLGLRGFHPDDPRPRYGERPRDIDEYLRRSPSPGPPSKSYPREMLYLKLRKIMSLVHSPCSYKASNTVKFLTVIAPNGLIMYVSRAYGGRASDKHIVRDCGVQEFFQRGDEIMADRGFTLDSYLEVQGVKLNMPAFTKGEVISSVPQHQFYIDNNIVQGSLATSRWIDGGQDYSDSLNLTRASTDFGRCDLPLYEHWSGNAVVYNLQKADSPSLLLGRGAGAAMTVPFTKFLLLTQVYFPDSKKLVVREEAVLKESPSHIRIMDNLTPQMKRLLWLTKTKREPSAAYGFGTDSSLGQAGSEPRDIPVSPTSRNRRGARWTQDVQPLQWVRREVDKTVGKHRVSACSRRCDGEIKELAVSGHRPPDRRRWIDETGGRYQLYHCRRRYDEDPRKLAGKWPSRVDVGQGWWEGLRTFSKQATFEMRQPGGRFFCSYALRVMSVTRANAKKGEAVQSTSEVREDRQPDMNDNSMHFQREMMKMESSN</sequence>
<dbReference type="Proteomes" id="UP000805193">
    <property type="component" value="Unassembled WGS sequence"/>
</dbReference>
<gene>
    <name evidence="1" type="ORF">HPB47_006658</name>
</gene>
<reference evidence="1 2" key="1">
    <citation type="journal article" date="2020" name="Cell">
        <title>Large-Scale Comparative Analyses of Tick Genomes Elucidate Their Genetic Diversity and Vector Capacities.</title>
        <authorList>
            <consortium name="Tick Genome and Microbiome Consortium (TIGMIC)"/>
            <person name="Jia N."/>
            <person name="Wang J."/>
            <person name="Shi W."/>
            <person name="Du L."/>
            <person name="Sun Y."/>
            <person name="Zhan W."/>
            <person name="Jiang J.F."/>
            <person name="Wang Q."/>
            <person name="Zhang B."/>
            <person name="Ji P."/>
            <person name="Bell-Sakyi L."/>
            <person name="Cui X.M."/>
            <person name="Yuan T.T."/>
            <person name="Jiang B.G."/>
            <person name="Yang W.F."/>
            <person name="Lam T.T."/>
            <person name="Chang Q.C."/>
            <person name="Ding S.J."/>
            <person name="Wang X.J."/>
            <person name="Zhu J.G."/>
            <person name="Ruan X.D."/>
            <person name="Zhao L."/>
            <person name="Wei J.T."/>
            <person name="Ye R.Z."/>
            <person name="Que T.C."/>
            <person name="Du C.H."/>
            <person name="Zhou Y.H."/>
            <person name="Cheng J.X."/>
            <person name="Dai P.F."/>
            <person name="Guo W.B."/>
            <person name="Han X.H."/>
            <person name="Huang E.J."/>
            <person name="Li L.F."/>
            <person name="Wei W."/>
            <person name="Gao Y.C."/>
            <person name="Liu J.Z."/>
            <person name="Shao H.Z."/>
            <person name="Wang X."/>
            <person name="Wang C.C."/>
            <person name="Yang T.C."/>
            <person name="Huo Q.B."/>
            <person name="Li W."/>
            <person name="Chen H.Y."/>
            <person name="Chen S.E."/>
            <person name="Zhou L.G."/>
            <person name="Ni X.B."/>
            <person name="Tian J.H."/>
            <person name="Sheng Y."/>
            <person name="Liu T."/>
            <person name="Pan Y.S."/>
            <person name="Xia L.Y."/>
            <person name="Li J."/>
            <person name="Zhao F."/>
            <person name="Cao W.C."/>
        </authorList>
    </citation>
    <scope>NUCLEOTIDE SEQUENCE [LARGE SCALE GENOMIC DNA]</scope>
    <source>
        <strain evidence="1">Iper-2018</strain>
    </source>
</reference>
<proteinExistence type="predicted"/>
<comment type="caution">
    <text evidence="1">The sequence shown here is derived from an EMBL/GenBank/DDBJ whole genome shotgun (WGS) entry which is preliminary data.</text>
</comment>
<accession>A0AC60P9K4</accession>
<evidence type="ECO:0000313" key="2">
    <source>
        <dbReference type="Proteomes" id="UP000805193"/>
    </source>
</evidence>
<keyword evidence="2" id="KW-1185">Reference proteome</keyword>